<keyword evidence="5 9" id="KW-0808">Transferase</keyword>
<comment type="similarity">
    <text evidence="2 9">Belongs to the glycogen phosphorylase family.</text>
</comment>
<evidence type="ECO:0000256" key="9">
    <source>
        <dbReference type="RuleBase" id="RU000587"/>
    </source>
</evidence>
<dbReference type="Gene3D" id="3.40.50.2000">
    <property type="entry name" value="Glycogen Phosphorylase B"/>
    <property type="match status" value="2"/>
</dbReference>
<dbReference type="PANTHER" id="PTHR11468:SF3">
    <property type="entry name" value="GLYCOGEN PHOSPHORYLASE, LIVER FORM"/>
    <property type="match status" value="1"/>
</dbReference>
<reference evidence="10" key="1">
    <citation type="submission" date="2023-07" db="EMBL/GenBank/DDBJ databases">
        <title>Genomic Encyclopedia of Type Strains, Phase IV (KMG-IV): sequencing the most valuable type-strain genomes for metagenomic binning, comparative biology and taxonomic classification.</title>
        <authorList>
            <person name="Goeker M."/>
        </authorList>
    </citation>
    <scope>NUCLEOTIDE SEQUENCE</scope>
    <source>
        <strain evidence="10">DSM 26174</strain>
    </source>
</reference>
<dbReference type="InterPro" id="IPR011833">
    <property type="entry name" value="Glycg_phsphrylas"/>
</dbReference>
<keyword evidence="4 9" id="KW-0328">Glycosyltransferase</keyword>
<evidence type="ECO:0000313" key="10">
    <source>
        <dbReference type="EMBL" id="MDR6240554.1"/>
    </source>
</evidence>
<evidence type="ECO:0000256" key="8">
    <source>
        <dbReference type="PIRSR" id="PIRSR000460-1"/>
    </source>
</evidence>
<keyword evidence="11" id="KW-1185">Reference proteome</keyword>
<dbReference type="EMBL" id="JAVDQD010000005">
    <property type="protein sequence ID" value="MDR6240554.1"/>
    <property type="molecule type" value="Genomic_DNA"/>
</dbReference>
<comment type="catalytic activity">
    <reaction evidence="9">
        <text>[(1-&gt;4)-alpha-D-glucosyl](n) + phosphate = [(1-&gt;4)-alpha-D-glucosyl](n-1) + alpha-D-glucose 1-phosphate</text>
        <dbReference type="Rhea" id="RHEA:41732"/>
        <dbReference type="Rhea" id="RHEA-COMP:9584"/>
        <dbReference type="Rhea" id="RHEA-COMP:9586"/>
        <dbReference type="ChEBI" id="CHEBI:15444"/>
        <dbReference type="ChEBI" id="CHEBI:43474"/>
        <dbReference type="ChEBI" id="CHEBI:58601"/>
        <dbReference type="EC" id="2.4.1.1"/>
    </reaction>
</comment>
<dbReference type="GO" id="GO:0030170">
    <property type="term" value="F:pyridoxal phosphate binding"/>
    <property type="evidence" value="ECO:0007669"/>
    <property type="project" value="InterPro"/>
</dbReference>
<dbReference type="RefSeq" id="WP_309940574.1">
    <property type="nucleotide sequence ID" value="NZ_AP025306.1"/>
</dbReference>
<keyword evidence="7 9" id="KW-0119">Carbohydrate metabolism</keyword>
<name>A0AAE3XR90_9BACT</name>
<dbReference type="CDD" id="cd04300">
    <property type="entry name" value="GT35_Glycogen_Phosphorylase"/>
    <property type="match status" value="1"/>
</dbReference>
<dbReference type="PIRSF" id="PIRSF000460">
    <property type="entry name" value="Pprylas_GlgP"/>
    <property type="match status" value="1"/>
</dbReference>
<dbReference type="SUPFAM" id="SSF53756">
    <property type="entry name" value="UDP-Glycosyltransferase/glycogen phosphorylase"/>
    <property type="match status" value="1"/>
</dbReference>
<dbReference type="EC" id="2.4.1.1" evidence="9"/>
<dbReference type="AlphaFoldDB" id="A0AAE3XR90"/>
<sequence length="842" mass="96995">MKNFLHQNFLHQITHNFLKQHDDRIGLTLEAIKDGFLDYLFFNRGTYPDQATDQDIYQALAMTIRDRLVQRWLHTYKKATMEKDTRVVIYLSAEYLMGPQLGHNIVNLGVREVVEKAMNDLGIDLQSVLDAEVEPGLANGGLGNVAASYLDGLSSLEVPAIGYGIRYEFGLFRQSFSNGWQIEETDKWLQFGFPWEIQQFDRAVEIKFGGSTQRVKDESGNEKVNWIPSEEIKGIPYDVFVPGYKVNTVNTLRLWKAEAIDSFNFQSFNVGDYYGAVDKKVSSENITKVLYPNDESIEGKILRLKQQYFFVSCALQDCVNFFLESGGNILDFHEKFVVQLNDTHPTIAIPELMRILVDEQGVAWDEAWHITQKTFGYTQHTLLPEALEKWPVGLLGQILPRHMEIIYDINYKFLNLAREHFPNHQEIIRTLSLIDETGEKYVRMANLACAGSFSINGVANLQTELLKSYTLKDFYSIFPEKFNNKTNGIAPRRWLMLINNRLTQLLDDTIGTGWEKDLDQLKSLEPFAENQDFVNKWKAVKKEIKNDLAQRIFEQQRVKVDPNSMFDILVKRIHEYKRQHLKVLHIISLYRKIKDNPNESYVPRTFIFGGKAAPGYRMAKLIIKLINSVAEVINNDSSINDLIKVVFIPNYNVRNSQWIYPAADLSEQISTAGKEASGTGNMKFSVNGALTVGTYDGANIEIREEVGSDNFFLFGLKADEVKSLKESGYNPYTYYQENESLRKAIDMINHGYFSPNERDLFRPLTDHLLYYDEYMVMADFTDYVRAQEEAEQLWSQSDAWAKASILNTARMGKFSSDRTVREYLRDIWKADAVEINIKDTLH</sequence>
<evidence type="ECO:0000256" key="7">
    <source>
        <dbReference type="ARBA" id="ARBA00023277"/>
    </source>
</evidence>
<dbReference type="GO" id="GO:0005980">
    <property type="term" value="P:glycogen catabolic process"/>
    <property type="evidence" value="ECO:0007669"/>
    <property type="project" value="TreeGrafter"/>
</dbReference>
<dbReference type="Proteomes" id="UP001185092">
    <property type="component" value="Unassembled WGS sequence"/>
</dbReference>
<evidence type="ECO:0000313" key="11">
    <source>
        <dbReference type="Proteomes" id="UP001185092"/>
    </source>
</evidence>
<keyword evidence="3" id="KW-0321">Glycogen metabolism</keyword>
<evidence type="ECO:0000256" key="4">
    <source>
        <dbReference type="ARBA" id="ARBA00022676"/>
    </source>
</evidence>
<evidence type="ECO:0000256" key="2">
    <source>
        <dbReference type="ARBA" id="ARBA00006047"/>
    </source>
</evidence>
<proteinExistence type="inferred from homology"/>
<comment type="function">
    <text evidence="9">Allosteric enzyme that catalyzes the rate-limiting step in glycogen catabolism, the phosphorolytic cleavage of glycogen to produce glucose-1-phosphate, and plays a central role in maintaining cellular and organismal glucose homeostasis.</text>
</comment>
<gene>
    <name evidence="10" type="ORF">HNQ88_003630</name>
</gene>
<dbReference type="InterPro" id="IPR000811">
    <property type="entry name" value="Glyco_trans_35"/>
</dbReference>
<evidence type="ECO:0000256" key="1">
    <source>
        <dbReference type="ARBA" id="ARBA00001933"/>
    </source>
</evidence>
<comment type="cofactor">
    <cofactor evidence="1 9">
        <name>pyridoxal 5'-phosphate</name>
        <dbReference type="ChEBI" id="CHEBI:597326"/>
    </cofactor>
</comment>
<dbReference type="GO" id="GO:0008184">
    <property type="term" value="F:glycogen phosphorylase activity"/>
    <property type="evidence" value="ECO:0007669"/>
    <property type="project" value="InterPro"/>
</dbReference>
<dbReference type="GO" id="GO:0005737">
    <property type="term" value="C:cytoplasm"/>
    <property type="evidence" value="ECO:0007669"/>
    <property type="project" value="TreeGrafter"/>
</dbReference>
<dbReference type="NCBIfam" id="TIGR02093">
    <property type="entry name" value="P_ylase"/>
    <property type="match status" value="1"/>
</dbReference>
<organism evidence="10 11">
    <name type="scientific">Aureibacter tunicatorum</name>
    <dbReference type="NCBI Taxonomy" id="866807"/>
    <lineage>
        <taxon>Bacteria</taxon>
        <taxon>Pseudomonadati</taxon>
        <taxon>Bacteroidota</taxon>
        <taxon>Cytophagia</taxon>
        <taxon>Cytophagales</taxon>
        <taxon>Persicobacteraceae</taxon>
        <taxon>Aureibacter</taxon>
    </lineage>
</organism>
<evidence type="ECO:0000256" key="3">
    <source>
        <dbReference type="ARBA" id="ARBA00022600"/>
    </source>
</evidence>
<feature type="modified residue" description="N6-(pyridoxal phosphate)lysine" evidence="8">
    <location>
        <position position="683"/>
    </location>
</feature>
<protein>
    <recommendedName>
        <fullName evidence="9">Alpha-1,4 glucan phosphorylase</fullName>
        <ecNumber evidence="9">2.4.1.1</ecNumber>
    </recommendedName>
</protein>
<dbReference type="FunFam" id="3.40.50.2000:FF:000005">
    <property type="entry name" value="Alpha-1,4 glucan phosphorylase"/>
    <property type="match status" value="1"/>
</dbReference>
<comment type="caution">
    <text evidence="10">The sequence shown here is derived from an EMBL/GenBank/DDBJ whole genome shotgun (WGS) entry which is preliminary data.</text>
</comment>
<accession>A0AAE3XR90</accession>
<evidence type="ECO:0000256" key="6">
    <source>
        <dbReference type="ARBA" id="ARBA00022898"/>
    </source>
</evidence>
<dbReference type="Pfam" id="PF00343">
    <property type="entry name" value="Phosphorylase"/>
    <property type="match status" value="1"/>
</dbReference>
<dbReference type="PANTHER" id="PTHR11468">
    <property type="entry name" value="GLYCOGEN PHOSPHORYLASE"/>
    <property type="match status" value="1"/>
</dbReference>
<evidence type="ECO:0000256" key="5">
    <source>
        <dbReference type="ARBA" id="ARBA00022679"/>
    </source>
</evidence>
<keyword evidence="6 8" id="KW-0663">Pyridoxal phosphate</keyword>
<dbReference type="FunFam" id="3.40.50.2000:FF:000149">
    <property type="entry name" value="Glycogen phosphorylase, muscle form"/>
    <property type="match status" value="1"/>
</dbReference>